<dbReference type="Gene3D" id="3.40.50.720">
    <property type="entry name" value="NAD(P)-binding Rossmann-like Domain"/>
    <property type="match status" value="1"/>
</dbReference>
<dbReference type="InterPro" id="IPR036291">
    <property type="entry name" value="NAD(P)-bd_dom_sf"/>
</dbReference>
<protein>
    <submittedName>
        <fullName evidence="4">Uncharacterized conserved protein YbjT, contains NAD(P)-binding and DUF2867 domains</fullName>
    </submittedName>
</protein>
<dbReference type="CDD" id="cd05251">
    <property type="entry name" value="NmrA_like_SDR_a"/>
    <property type="match status" value="1"/>
</dbReference>
<gene>
    <name evidence="4" type="ORF">SAMN05216276_1002263</name>
</gene>
<dbReference type="PANTHER" id="PTHR42748">
    <property type="entry name" value="NITROGEN METABOLITE REPRESSION PROTEIN NMRA FAMILY MEMBER"/>
    <property type="match status" value="1"/>
</dbReference>
<dbReference type="OrthoDB" id="319724at2"/>
<evidence type="ECO:0000313" key="4">
    <source>
        <dbReference type="EMBL" id="SNS01098.1"/>
    </source>
</evidence>
<evidence type="ECO:0000313" key="5">
    <source>
        <dbReference type="Proteomes" id="UP000198282"/>
    </source>
</evidence>
<organism evidence="4 5">
    <name type="scientific">Streptosporangium subroseum</name>
    <dbReference type="NCBI Taxonomy" id="106412"/>
    <lineage>
        <taxon>Bacteria</taxon>
        <taxon>Bacillati</taxon>
        <taxon>Actinomycetota</taxon>
        <taxon>Actinomycetes</taxon>
        <taxon>Streptosporangiales</taxon>
        <taxon>Streptosporangiaceae</taxon>
        <taxon>Streptosporangium</taxon>
    </lineage>
</organism>
<sequence>MSEKKIIAVVGATGAQGGGLASAILEDPDGPFAVRAITRRTDSDKARALVGRGAEVVEADLGDEAGLRRAFAGAHGAYVVTNYWEGMSAETELAQARNAARAAKDAGLRHVIWSTLEDTRAHIPVTDARVPVLEGSYTVPHFDAKAEADRFFVDLGVPTTLLRTTFYWEAFLQGFAPGRDDTGRLVLTLPMGDSALAGIAAEDIGRVALAIFARGEEFIGATVSIAGEHLTGEHLAAAFAELHGEPVAYRPLTHDQFRALGIPAAAEIGNMFQYYTEAADTFTGARDLGLVRDLHPGLQTFRDWLAAHKDALTVG</sequence>
<evidence type="ECO:0000259" key="3">
    <source>
        <dbReference type="Pfam" id="PF05368"/>
    </source>
</evidence>
<keyword evidence="5" id="KW-1185">Reference proteome</keyword>
<evidence type="ECO:0000256" key="2">
    <source>
        <dbReference type="ARBA" id="ARBA00022857"/>
    </source>
</evidence>
<dbReference type="PANTHER" id="PTHR42748:SF7">
    <property type="entry name" value="NMRA LIKE REDOX SENSOR 1-RELATED"/>
    <property type="match status" value="1"/>
</dbReference>
<dbReference type="AlphaFoldDB" id="A0A239B1J7"/>
<keyword evidence="2" id="KW-0521">NADP</keyword>
<feature type="domain" description="NmrA-like" evidence="3">
    <location>
        <begin position="3"/>
        <end position="279"/>
    </location>
</feature>
<proteinExistence type="inferred from homology"/>
<accession>A0A239B1J7</accession>
<dbReference type="EMBL" id="FZOD01000002">
    <property type="protein sequence ID" value="SNS01098.1"/>
    <property type="molecule type" value="Genomic_DNA"/>
</dbReference>
<dbReference type="InterPro" id="IPR051164">
    <property type="entry name" value="NmrA-like_oxidored"/>
</dbReference>
<comment type="similarity">
    <text evidence="1">Belongs to the NmrA-type oxidoreductase family.</text>
</comment>
<evidence type="ECO:0000256" key="1">
    <source>
        <dbReference type="ARBA" id="ARBA00006328"/>
    </source>
</evidence>
<dbReference type="SUPFAM" id="SSF51735">
    <property type="entry name" value="NAD(P)-binding Rossmann-fold domains"/>
    <property type="match status" value="1"/>
</dbReference>
<dbReference type="Gene3D" id="3.90.25.10">
    <property type="entry name" value="UDP-galactose 4-epimerase, domain 1"/>
    <property type="match status" value="1"/>
</dbReference>
<dbReference type="Proteomes" id="UP000198282">
    <property type="component" value="Unassembled WGS sequence"/>
</dbReference>
<name>A0A239B1J7_9ACTN</name>
<dbReference type="InterPro" id="IPR008030">
    <property type="entry name" value="NmrA-like"/>
</dbReference>
<dbReference type="RefSeq" id="WP_089205635.1">
    <property type="nucleotide sequence ID" value="NZ_FZOD01000002.1"/>
</dbReference>
<reference evidence="4 5" key="1">
    <citation type="submission" date="2017-06" db="EMBL/GenBank/DDBJ databases">
        <authorList>
            <person name="Kim H.J."/>
            <person name="Triplett B.A."/>
        </authorList>
    </citation>
    <scope>NUCLEOTIDE SEQUENCE [LARGE SCALE GENOMIC DNA]</scope>
    <source>
        <strain evidence="4 5">CGMCC 4.2132</strain>
    </source>
</reference>
<dbReference type="Pfam" id="PF05368">
    <property type="entry name" value="NmrA"/>
    <property type="match status" value="1"/>
</dbReference>